<proteinExistence type="predicted"/>
<gene>
    <name evidence="1" type="ORF">SDC9_120241</name>
</gene>
<comment type="caution">
    <text evidence="1">The sequence shown here is derived from an EMBL/GenBank/DDBJ whole genome shotgun (WGS) entry which is preliminary data.</text>
</comment>
<protein>
    <submittedName>
        <fullName evidence="1">Uncharacterized protein</fullName>
    </submittedName>
</protein>
<evidence type="ECO:0000313" key="1">
    <source>
        <dbReference type="EMBL" id="MPM73265.1"/>
    </source>
</evidence>
<accession>A0A645C6R6</accession>
<reference evidence="1" key="1">
    <citation type="submission" date="2019-08" db="EMBL/GenBank/DDBJ databases">
        <authorList>
            <person name="Kucharzyk K."/>
            <person name="Murdoch R.W."/>
            <person name="Higgins S."/>
            <person name="Loffler F."/>
        </authorList>
    </citation>
    <scope>NUCLEOTIDE SEQUENCE</scope>
</reference>
<dbReference type="EMBL" id="VSSQ01025247">
    <property type="protein sequence ID" value="MPM73265.1"/>
    <property type="molecule type" value="Genomic_DNA"/>
</dbReference>
<sequence length="151" mass="16396">MVLGEVGVALGDHRQLGVVVDHRVTDDKVAHAHAPAHVARNAGKHQRLCAKYRDEQLGRRRGVHFAHARAAQGDLLRPHGAGDEIHPGNAPGLCLLQLGGKQLYFVGQCAHDPCYLRHAVSSNGQAHTARAPFFVVAATRRAAFLHLCFTR</sequence>
<dbReference type="AlphaFoldDB" id="A0A645C6R6"/>
<name>A0A645C6R6_9ZZZZ</name>
<organism evidence="1">
    <name type="scientific">bioreactor metagenome</name>
    <dbReference type="NCBI Taxonomy" id="1076179"/>
    <lineage>
        <taxon>unclassified sequences</taxon>
        <taxon>metagenomes</taxon>
        <taxon>ecological metagenomes</taxon>
    </lineage>
</organism>